<dbReference type="PANTHER" id="PTHR39166">
    <property type="entry name" value="BLL1166 PROTEIN"/>
    <property type="match status" value="1"/>
</dbReference>
<reference evidence="1 2" key="1">
    <citation type="submission" date="2022-01" db="EMBL/GenBank/DDBJ databases">
        <title>Maritalea mediterranea sp. nov., isolated from marine plastic residues from the Malva-rosa beach (Valencia, Spain).</title>
        <authorList>
            <person name="Vidal-Verdu A."/>
            <person name="Molina-Menor E."/>
            <person name="Pascual J."/>
            <person name="Pereto J."/>
            <person name="Porcar M."/>
        </authorList>
    </citation>
    <scope>NUCLEOTIDE SEQUENCE [LARGE SCALE GENOMIC DNA]</scope>
    <source>
        <strain evidence="1 2">P4.10X</strain>
    </source>
</reference>
<dbReference type="InterPro" id="IPR009267">
    <property type="entry name" value="NTP_transf_6"/>
</dbReference>
<proteinExistence type="predicted"/>
<accession>A0ABS9ECR9</accession>
<keyword evidence="2" id="KW-1185">Reference proteome</keyword>
<sequence>MTYLRFANAGLVEQAAVIYKMCREFGPLYDYFARLRDMDLPDAWIVSGAIYNNIWNYLTDRPAMHGVKDVDIFYYDADAITYDEEDKIISEAEAVFAGMQVPVEVRNQARVHLWYPAHFGFDYPKLDHSREAIDRFACTTHSVGMRLNDQDRFELYAPYGLNDIFSFKLVPNYNLPNKDTHYKKGERLCALWPELALESWVDEVPAHLVPQPDQTLSLAE</sequence>
<protein>
    <submittedName>
        <fullName evidence="1">Nucleotidyltransferase family protein</fullName>
    </submittedName>
</protein>
<dbReference type="Pfam" id="PF06042">
    <property type="entry name" value="NTP_transf_6"/>
    <property type="match status" value="1"/>
</dbReference>
<dbReference type="PANTHER" id="PTHR39166:SF1">
    <property type="entry name" value="BLL1166 PROTEIN"/>
    <property type="match status" value="1"/>
</dbReference>
<evidence type="ECO:0000313" key="1">
    <source>
        <dbReference type="EMBL" id="MCF4099525.1"/>
    </source>
</evidence>
<dbReference type="Proteomes" id="UP001201217">
    <property type="component" value="Unassembled WGS sequence"/>
</dbReference>
<evidence type="ECO:0000313" key="2">
    <source>
        <dbReference type="Proteomes" id="UP001201217"/>
    </source>
</evidence>
<dbReference type="RefSeq" id="WP_236115218.1">
    <property type="nucleotide sequence ID" value="NZ_JAKGTI010000003.1"/>
</dbReference>
<gene>
    <name evidence="1" type="ORF">L1I42_13600</name>
</gene>
<comment type="caution">
    <text evidence="1">The sequence shown here is derived from an EMBL/GenBank/DDBJ whole genome shotgun (WGS) entry which is preliminary data.</text>
</comment>
<organism evidence="1 2">
    <name type="scientific">Maritalea mediterranea</name>
    <dbReference type="NCBI Taxonomy" id="2909667"/>
    <lineage>
        <taxon>Bacteria</taxon>
        <taxon>Pseudomonadati</taxon>
        <taxon>Pseudomonadota</taxon>
        <taxon>Alphaproteobacteria</taxon>
        <taxon>Hyphomicrobiales</taxon>
        <taxon>Devosiaceae</taxon>
        <taxon>Maritalea</taxon>
    </lineage>
</organism>
<name>A0ABS9ECR9_9HYPH</name>
<dbReference type="EMBL" id="JAKGTI010000003">
    <property type="protein sequence ID" value="MCF4099525.1"/>
    <property type="molecule type" value="Genomic_DNA"/>
</dbReference>